<gene>
    <name evidence="1" type="ORF">BST13_05570</name>
</gene>
<dbReference type="OrthoDB" id="3360929at2"/>
<dbReference type="EMBL" id="MVHF01000004">
    <property type="protein sequence ID" value="ORA38069.1"/>
    <property type="molecule type" value="Genomic_DNA"/>
</dbReference>
<accession>A0A1X0B782</accession>
<protein>
    <submittedName>
        <fullName evidence="1">Uncharacterized protein</fullName>
    </submittedName>
</protein>
<evidence type="ECO:0000313" key="2">
    <source>
        <dbReference type="Proteomes" id="UP000192448"/>
    </source>
</evidence>
<name>A0A1X0B782_9MYCO</name>
<organism evidence="1 2">
    <name type="scientific">Mycobacterium aquaticum</name>
    <dbReference type="NCBI Taxonomy" id="1927124"/>
    <lineage>
        <taxon>Bacteria</taxon>
        <taxon>Bacillati</taxon>
        <taxon>Actinomycetota</taxon>
        <taxon>Actinomycetes</taxon>
        <taxon>Mycobacteriales</taxon>
        <taxon>Mycobacteriaceae</taxon>
        <taxon>Mycobacterium</taxon>
    </lineage>
</organism>
<proteinExistence type="predicted"/>
<dbReference type="RefSeq" id="WP_083161503.1">
    <property type="nucleotide sequence ID" value="NZ_MVHF01000004.1"/>
</dbReference>
<dbReference type="STRING" id="1927124.BST13_05570"/>
<comment type="caution">
    <text evidence="1">The sequence shown here is derived from an EMBL/GenBank/DDBJ whole genome shotgun (WGS) entry which is preliminary data.</text>
</comment>
<reference evidence="1 2" key="1">
    <citation type="submission" date="2017-02" db="EMBL/GenBank/DDBJ databases">
        <title>The new phylogeny of genus Mycobacterium.</title>
        <authorList>
            <person name="Tortoli E."/>
            <person name="Trovato A."/>
            <person name="Cirillo D.M."/>
        </authorList>
    </citation>
    <scope>NUCLEOTIDE SEQUENCE [LARGE SCALE GENOMIC DNA]</scope>
    <source>
        <strain evidence="1 2">RW6</strain>
    </source>
</reference>
<dbReference type="AlphaFoldDB" id="A0A1X0B782"/>
<sequence>MITDLMRGAADFIDAVNQALEERRSGFSEREAGDYLDAAGLADAMVPDEFADDVVDAEVHCEGCRCPSYCACGREMYGEPESPDGPTHWFHRDDDSPITDQCRQVRDEQTTARPVDQCKTCGKLLADPVAAVAICAYPSGYYCSIECWKSTWRPIHEDGTVYLPGDFDAVTAACRAVMEWVDRSDNNAALIGCTPSMVAGVAVNAYRAALLSVGHADLAAHITGIQVSCLRRGMTVDATYDEIASDLLSGYSITKK</sequence>
<dbReference type="Proteomes" id="UP000192448">
    <property type="component" value="Unassembled WGS sequence"/>
</dbReference>
<evidence type="ECO:0000313" key="1">
    <source>
        <dbReference type="EMBL" id="ORA38069.1"/>
    </source>
</evidence>
<keyword evidence="2" id="KW-1185">Reference proteome</keyword>